<comment type="caution">
    <text evidence="1">The sequence shown here is derived from an EMBL/GenBank/DDBJ whole genome shotgun (WGS) entry which is preliminary data.</text>
</comment>
<evidence type="ECO:0000313" key="2">
    <source>
        <dbReference type="Proteomes" id="UP000257109"/>
    </source>
</evidence>
<keyword evidence="2" id="KW-1185">Reference proteome</keyword>
<dbReference type="PANTHER" id="PTHR33223">
    <property type="entry name" value="CCHC-TYPE DOMAIN-CONTAINING PROTEIN"/>
    <property type="match status" value="1"/>
</dbReference>
<protein>
    <recommendedName>
        <fullName evidence="3">Retrotransposon gag domain-containing protein</fullName>
    </recommendedName>
</protein>
<reference evidence="1" key="1">
    <citation type="submission" date="2018-05" db="EMBL/GenBank/DDBJ databases">
        <title>Draft genome of Mucuna pruriens seed.</title>
        <authorList>
            <person name="Nnadi N.E."/>
            <person name="Vos R."/>
            <person name="Hasami M.H."/>
            <person name="Devisetty U.K."/>
            <person name="Aguiy J.C."/>
        </authorList>
    </citation>
    <scope>NUCLEOTIDE SEQUENCE [LARGE SCALE GENOMIC DNA]</scope>
    <source>
        <strain evidence="1">JCA_2017</strain>
    </source>
</reference>
<dbReference type="PANTHER" id="PTHR33223:SF3">
    <property type="match status" value="1"/>
</dbReference>
<gene>
    <name evidence="1" type="ORF">CR513_31165</name>
</gene>
<name>A0A371GA00_MUCPR</name>
<organism evidence="1 2">
    <name type="scientific">Mucuna pruriens</name>
    <name type="common">Velvet bean</name>
    <name type="synonym">Dolichos pruriens</name>
    <dbReference type="NCBI Taxonomy" id="157652"/>
    <lineage>
        <taxon>Eukaryota</taxon>
        <taxon>Viridiplantae</taxon>
        <taxon>Streptophyta</taxon>
        <taxon>Embryophyta</taxon>
        <taxon>Tracheophyta</taxon>
        <taxon>Spermatophyta</taxon>
        <taxon>Magnoliopsida</taxon>
        <taxon>eudicotyledons</taxon>
        <taxon>Gunneridae</taxon>
        <taxon>Pentapetalae</taxon>
        <taxon>rosids</taxon>
        <taxon>fabids</taxon>
        <taxon>Fabales</taxon>
        <taxon>Fabaceae</taxon>
        <taxon>Papilionoideae</taxon>
        <taxon>50 kb inversion clade</taxon>
        <taxon>NPAAA clade</taxon>
        <taxon>indigoferoid/millettioid clade</taxon>
        <taxon>Phaseoleae</taxon>
        <taxon>Mucuna</taxon>
    </lineage>
</organism>
<feature type="non-terminal residue" evidence="1">
    <location>
        <position position="1"/>
    </location>
</feature>
<evidence type="ECO:0008006" key="3">
    <source>
        <dbReference type="Google" id="ProtNLM"/>
    </source>
</evidence>
<dbReference type="Proteomes" id="UP000257109">
    <property type="component" value="Unassembled WGS sequence"/>
</dbReference>
<dbReference type="EMBL" id="QJKJ01006248">
    <property type="protein sequence ID" value="RDX87368.1"/>
    <property type="molecule type" value="Genomic_DNA"/>
</dbReference>
<accession>A0A371GA00</accession>
<dbReference type="OrthoDB" id="1431496at2759"/>
<sequence length="234" mass="26097">MVSCTFFINELHLLGEAKGLLGKAKGSLKKCTLPNKVPFVWVDSLGQKERLNEVKVNKELSQLDKVDSIGPNSWLTSKESTSIQNLIHPGIQRPTPPKQDSSTIDQARLGTGRNLPISIDFEGAGHAGCVVPTMVHPISVSYELKSGLIQLLPKFDGLASEDPHKHLKEFHVACSTMRLQGMLEDYIKMKAFLFSLNGATKDWLYVQLIMFNTCGDMKRMFLEKFFLASKTMTI</sequence>
<dbReference type="AlphaFoldDB" id="A0A371GA00"/>
<evidence type="ECO:0000313" key="1">
    <source>
        <dbReference type="EMBL" id="RDX87368.1"/>
    </source>
</evidence>
<proteinExistence type="predicted"/>